<reference evidence="1 2" key="1">
    <citation type="journal article" date="2018" name="Front. Plant Sci.">
        <title>Red Clover (Trifolium pratense) and Zigzag Clover (T. medium) - A Picture of Genomic Similarities and Differences.</title>
        <authorList>
            <person name="Dluhosova J."/>
            <person name="Istvanek J."/>
            <person name="Nedelnik J."/>
            <person name="Repkova J."/>
        </authorList>
    </citation>
    <scope>NUCLEOTIDE SEQUENCE [LARGE SCALE GENOMIC DNA]</scope>
    <source>
        <strain evidence="2">cv. 10/8</strain>
        <tissue evidence="1">Leaf</tissue>
    </source>
</reference>
<dbReference type="EMBL" id="LXQA011216518">
    <property type="protein sequence ID" value="MCI89319.1"/>
    <property type="molecule type" value="Genomic_DNA"/>
</dbReference>
<comment type="caution">
    <text evidence="1">The sequence shown here is derived from an EMBL/GenBank/DDBJ whole genome shotgun (WGS) entry which is preliminary data.</text>
</comment>
<sequence>HPDPPRFPHL</sequence>
<organism evidence="1 2">
    <name type="scientific">Trifolium medium</name>
    <dbReference type="NCBI Taxonomy" id="97028"/>
    <lineage>
        <taxon>Eukaryota</taxon>
        <taxon>Viridiplantae</taxon>
        <taxon>Streptophyta</taxon>
        <taxon>Embryophyta</taxon>
        <taxon>Tracheophyta</taxon>
        <taxon>Spermatophyta</taxon>
        <taxon>Magnoliopsida</taxon>
        <taxon>eudicotyledons</taxon>
        <taxon>Gunneridae</taxon>
        <taxon>Pentapetalae</taxon>
        <taxon>rosids</taxon>
        <taxon>fabids</taxon>
        <taxon>Fabales</taxon>
        <taxon>Fabaceae</taxon>
        <taxon>Papilionoideae</taxon>
        <taxon>50 kb inversion clade</taxon>
        <taxon>NPAAA clade</taxon>
        <taxon>Hologalegina</taxon>
        <taxon>IRL clade</taxon>
        <taxon>Trifolieae</taxon>
        <taxon>Trifolium</taxon>
    </lineage>
</organism>
<protein>
    <submittedName>
        <fullName evidence="1">Uncharacterized protein</fullName>
    </submittedName>
</protein>
<feature type="non-terminal residue" evidence="1">
    <location>
        <position position="1"/>
    </location>
</feature>
<dbReference type="Proteomes" id="UP000265520">
    <property type="component" value="Unassembled WGS sequence"/>
</dbReference>
<proteinExistence type="predicted"/>
<evidence type="ECO:0000313" key="2">
    <source>
        <dbReference type="Proteomes" id="UP000265520"/>
    </source>
</evidence>
<evidence type="ECO:0000313" key="1">
    <source>
        <dbReference type="EMBL" id="MCI89319.1"/>
    </source>
</evidence>
<keyword evidence="2" id="KW-1185">Reference proteome</keyword>
<name>A0A392VPI0_9FABA</name>
<accession>A0A392VPI0</accession>